<name>A0ACA9MW49_9GLOM</name>
<proteinExistence type="predicted"/>
<feature type="non-terminal residue" evidence="1">
    <location>
        <position position="1"/>
    </location>
</feature>
<dbReference type="Proteomes" id="UP000789525">
    <property type="component" value="Unassembled WGS sequence"/>
</dbReference>
<accession>A0ACA9MW49</accession>
<protein>
    <submittedName>
        <fullName evidence="1">7291_t:CDS:1</fullName>
    </submittedName>
</protein>
<dbReference type="EMBL" id="CAJVPT010014992">
    <property type="protein sequence ID" value="CAG8608780.1"/>
    <property type="molecule type" value="Genomic_DNA"/>
</dbReference>
<keyword evidence="2" id="KW-1185">Reference proteome</keyword>
<evidence type="ECO:0000313" key="2">
    <source>
        <dbReference type="Proteomes" id="UP000789525"/>
    </source>
</evidence>
<evidence type="ECO:0000313" key="1">
    <source>
        <dbReference type="EMBL" id="CAG8608780.1"/>
    </source>
</evidence>
<comment type="caution">
    <text evidence="1">The sequence shown here is derived from an EMBL/GenBank/DDBJ whole genome shotgun (WGS) entry which is preliminary data.</text>
</comment>
<reference evidence="1" key="1">
    <citation type="submission" date="2021-06" db="EMBL/GenBank/DDBJ databases">
        <authorList>
            <person name="Kallberg Y."/>
            <person name="Tangrot J."/>
            <person name="Rosling A."/>
        </authorList>
    </citation>
    <scope>NUCLEOTIDE SEQUENCE</scope>
    <source>
        <strain evidence="1">CL356</strain>
    </source>
</reference>
<gene>
    <name evidence="1" type="ORF">ACOLOM_LOCUS6944</name>
</gene>
<organism evidence="1 2">
    <name type="scientific">Acaulospora colombiana</name>
    <dbReference type="NCBI Taxonomy" id="27376"/>
    <lineage>
        <taxon>Eukaryota</taxon>
        <taxon>Fungi</taxon>
        <taxon>Fungi incertae sedis</taxon>
        <taxon>Mucoromycota</taxon>
        <taxon>Glomeromycotina</taxon>
        <taxon>Glomeromycetes</taxon>
        <taxon>Diversisporales</taxon>
        <taxon>Acaulosporaceae</taxon>
        <taxon>Acaulospora</taxon>
    </lineage>
</organism>
<sequence length="71" mass="8407">DFDISNRLLSEIKDADRINLLNWLELSSSEVLAYLKRKLWNNLRIDMLEIFSVIPKSIRRAENVDEMRATN</sequence>